<keyword evidence="2" id="KW-0677">Repeat</keyword>
<dbReference type="FunFam" id="3.30.1520.10:FF:000020">
    <property type="entry name" value="nischarin isoform X1"/>
    <property type="match status" value="1"/>
</dbReference>
<evidence type="ECO:0000256" key="3">
    <source>
        <dbReference type="SAM" id="MobiDB-lite"/>
    </source>
</evidence>
<dbReference type="Pfam" id="PF25625">
    <property type="entry name" value="PH_NISCH_C"/>
    <property type="match status" value="1"/>
</dbReference>
<comment type="caution">
    <text evidence="5">The sequence shown here is derived from an EMBL/GenBank/DDBJ whole genome shotgun (WGS) entry which is preliminary data.</text>
</comment>
<feature type="region of interest" description="Disordered" evidence="3">
    <location>
        <begin position="453"/>
        <end position="508"/>
    </location>
</feature>
<protein>
    <recommendedName>
        <fullName evidence="4">PX domain-containing protein</fullName>
    </recommendedName>
</protein>
<dbReference type="PROSITE" id="PS51450">
    <property type="entry name" value="LRR"/>
    <property type="match status" value="4"/>
</dbReference>
<gene>
    <name evidence="5" type="ORF">SNE40_015286</name>
</gene>
<dbReference type="EMBL" id="JAZGQO010000010">
    <property type="protein sequence ID" value="KAK6177119.1"/>
    <property type="molecule type" value="Genomic_DNA"/>
</dbReference>
<dbReference type="SMART" id="SM00365">
    <property type="entry name" value="LRR_SD22"/>
    <property type="match status" value="4"/>
</dbReference>
<dbReference type="SUPFAM" id="SSF52075">
    <property type="entry name" value="Outer arm dynein light chain 1"/>
    <property type="match status" value="1"/>
</dbReference>
<dbReference type="SMART" id="SM00312">
    <property type="entry name" value="PX"/>
    <property type="match status" value="1"/>
</dbReference>
<dbReference type="InterPro" id="IPR001611">
    <property type="entry name" value="Leu-rich_rpt"/>
</dbReference>
<dbReference type="Pfam" id="PF13516">
    <property type="entry name" value="LRR_6"/>
    <property type="match status" value="1"/>
</dbReference>
<name>A0AAN8PIY1_PATCE</name>
<dbReference type="Pfam" id="PF00787">
    <property type="entry name" value="PX"/>
    <property type="match status" value="1"/>
</dbReference>
<accession>A0AAN8PIY1</accession>
<evidence type="ECO:0000256" key="1">
    <source>
        <dbReference type="ARBA" id="ARBA00022614"/>
    </source>
</evidence>
<dbReference type="Gene3D" id="3.30.1520.10">
    <property type="entry name" value="Phox-like domain"/>
    <property type="match status" value="1"/>
</dbReference>
<dbReference type="SUPFAM" id="SSF64268">
    <property type="entry name" value="PX domain"/>
    <property type="match status" value="1"/>
</dbReference>
<evidence type="ECO:0000313" key="6">
    <source>
        <dbReference type="Proteomes" id="UP001347796"/>
    </source>
</evidence>
<feature type="compositionally biased region" description="Basic and acidic residues" evidence="3">
    <location>
        <begin position="979"/>
        <end position="990"/>
    </location>
</feature>
<dbReference type="InterPro" id="IPR057714">
    <property type="entry name" value="PH_NISCH_C"/>
</dbReference>
<organism evidence="5 6">
    <name type="scientific">Patella caerulea</name>
    <name type="common">Rayed Mediterranean limpet</name>
    <dbReference type="NCBI Taxonomy" id="87958"/>
    <lineage>
        <taxon>Eukaryota</taxon>
        <taxon>Metazoa</taxon>
        <taxon>Spiralia</taxon>
        <taxon>Lophotrochozoa</taxon>
        <taxon>Mollusca</taxon>
        <taxon>Gastropoda</taxon>
        <taxon>Patellogastropoda</taxon>
        <taxon>Patelloidea</taxon>
        <taxon>Patellidae</taxon>
        <taxon>Patella</taxon>
    </lineage>
</organism>
<dbReference type="PANTHER" id="PTHR15454:SF35">
    <property type="entry name" value="NISCHARIN"/>
    <property type="match status" value="1"/>
</dbReference>
<keyword evidence="1" id="KW-0433">Leucine-rich repeat</keyword>
<dbReference type="GO" id="GO:0035091">
    <property type="term" value="F:phosphatidylinositol binding"/>
    <property type="evidence" value="ECO:0007669"/>
    <property type="project" value="InterPro"/>
</dbReference>
<reference evidence="5 6" key="1">
    <citation type="submission" date="2024-01" db="EMBL/GenBank/DDBJ databases">
        <title>The genome of the rayed Mediterranean limpet Patella caerulea (Linnaeus, 1758).</title>
        <authorList>
            <person name="Anh-Thu Weber A."/>
            <person name="Halstead-Nussloch G."/>
        </authorList>
    </citation>
    <scope>NUCLEOTIDE SEQUENCE [LARGE SCALE GENOMIC DNA]</scope>
    <source>
        <strain evidence="5">AATW-2023a</strain>
        <tissue evidence="5">Whole specimen</tissue>
    </source>
</reference>
<feature type="compositionally biased region" description="Polar residues" evidence="3">
    <location>
        <begin position="487"/>
        <end position="508"/>
    </location>
</feature>
<feature type="domain" description="PX" evidence="4">
    <location>
        <begin position="11"/>
        <end position="121"/>
    </location>
</feature>
<dbReference type="SMART" id="SM00369">
    <property type="entry name" value="LRR_TYP"/>
    <property type="match status" value="4"/>
</dbReference>
<keyword evidence="6" id="KW-1185">Reference proteome</keyword>
<feature type="region of interest" description="Disordered" evidence="3">
    <location>
        <begin position="971"/>
        <end position="990"/>
    </location>
</feature>
<dbReference type="InterPro" id="IPR025875">
    <property type="entry name" value="Leu-rich_rpt_4"/>
</dbReference>
<dbReference type="InterPro" id="IPR036871">
    <property type="entry name" value="PX_dom_sf"/>
</dbReference>
<dbReference type="Gene3D" id="3.80.10.10">
    <property type="entry name" value="Ribonuclease Inhibitor"/>
    <property type="match status" value="2"/>
</dbReference>
<proteinExistence type="predicted"/>
<evidence type="ECO:0000259" key="4">
    <source>
        <dbReference type="PROSITE" id="PS50195"/>
    </source>
</evidence>
<dbReference type="Pfam" id="PF12799">
    <property type="entry name" value="LRR_4"/>
    <property type="match status" value="1"/>
</dbReference>
<dbReference type="PROSITE" id="PS50195">
    <property type="entry name" value="PX"/>
    <property type="match status" value="1"/>
</dbReference>
<dbReference type="PANTHER" id="PTHR15454">
    <property type="entry name" value="NISCHARIN RELATED"/>
    <property type="match status" value="1"/>
</dbReference>
<sequence>MAHFGKDADSLTSSHERTIKIPRTVSKDNFTLYVIEVNIGSYTWTVEHRYSDFHELHDKLVSSYRLDKSLLPPKKVFGNQSDAFIKKRQSDLEVYLQTVIYYLAQKIPPLLATFLDFEQYEIHGITQALAEELYNRGESILHLRDTYTISALQLYALTERLKLPEPTCDSGDVKKDLGHILDFITRLKYLKVYGSDEYVGSSNINMNKLTFDLTLFKSLQYIEIINCSPTAMKGLETVKQTLQSIYVHNTLTDIREILLPDARHWKAEDGTLVVSYWDGLEVVDMAHNSITQIDDCIQMMPHVEKLDLSHNQITDLKYLQLLSQLTYLDLSYNQISNLVSLHTKLGNLKTLKLAGNKLKDLTAFSKLFSLEVLDVSHNEISLINDVRPVCGLPCLESLLLMGNAVTMVLDYRTKVLELFADRVMEVSLDNEKANQKEQDTVAVLQALQKAKDTRERAKQISNRKSGELSDVASSCTPPKLTGDPANLSRSAPPTSSTHPLHNPTHFSGQSLALDEESTQSQDITGSTLQPITKLDQLTVGIDNTSNQDTVKSNQENKINRHDRLSGITTSQSERSVVLPNIDTVKKKRKRMSLVNTVDLPSMNNTDFVDWLSQQLLTPEGLETRERSDSDKILDILWCKVIQFSKPDVLQSCCCVLTRNKLFIETLACVESSFEDVPDIKPVYVLPICNIKQLIIGLSHSYLRFEEAFVKHMGIFTLIGLDNKMVKSFLEVFKANCYPSKSSPDILDLSQDSDIAQLIFAREEAAGLSSDRIVLSVCVMQKATSKNCLLFLSECRVYLLPVSCCQWPWPTFDSGNYQSPRLEVLQEFDIMARISDIRMYQDSEPKLKSWKTNLVRFSAFGLSMMFHEALSQNFDILFPSMATRDFFLERLTNLRAEFAHRLSPTFREEPEGSNDPISCPDKKNTSLKSGDVYSLPSSFDLNKYYVQDILPHVLVETKKNIPDITLEIPSTVDEGSPCRSETDSDHSDSRNGDSFGLLSACSASPINYMTRSLEDRLKQTLRNYNLCKNIPTKLKPFALMDGKDLAAFFHANIAKFEKGEELRRVFWTTVVTYSDPKEEIVSLVLISTSALYVLADKGSAGGGTSRPPWMNHNRHKSDSAFAWKSSGSSDKSASRKRGFIKPLFIIKFLELQQVNVGLFDQCIRLTGQDENSVFTLVTRDGVLTEILLEEFKSMLSLMVTSPVADKSDNDLEQDFYKAFARRTKSTVEGLEYIHPSQVRFCYPGEDSIEDILYLIRDQLSKVPRAIPKSGSGKDQVLWMYMLAYITCDDVEQDVLDKGIPRTLILTNTHICLASEDIVTYPLPDFVRGLPETPRQEIIEIRKIINLKRVVLSKRIPQLVQLVFADDREEIVVDVNMDHFSFAKESKNREPLPEFRLTLLVQSSNEKNKFLQLLQKNWKEVLPEHEVGRILDIQTNL</sequence>
<dbReference type="Proteomes" id="UP001347796">
    <property type="component" value="Unassembled WGS sequence"/>
</dbReference>
<dbReference type="GO" id="GO:0005737">
    <property type="term" value="C:cytoplasm"/>
    <property type="evidence" value="ECO:0007669"/>
    <property type="project" value="TreeGrafter"/>
</dbReference>
<dbReference type="InterPro" id="IPR032675">
    <property type="entry name" value="LRR_dom_sf"/>
</dbReference>
<dbReference type="InterPro" id="IPR003591">
    <property type="entry name" value="Leu-rich_rpt_typical-subtyp"/>
</dbReference>
<evidence type="ECO:0000256" key="2">
    <source>
        <dbReference type="ARBA" id="ARBA00022737"/>
    </source>
</evidence>
<evidence type="ECO:0000313" key="5">
    <source>
        <dbReference type="EMBL" id="KAK6177119.1"/>
    </source>
</evidence>
<dbReference type="InterPro" id="IPR001683">
    <property type="entry name" value="PX_dom"/>
</dbReference>